<dbReference type="AlphaFoldDB" id="A0A0U5CH01"/>
<dbReference type="KEGG" id="malk:MalAC0309_2053"/>
<accession>A0A0U5CH01</accession>
<reference evidence="2" key="1">
    <citation type="submission" date="2015-12" db="EMBL/GenBank/DDBJ databases">
        <authorList>
            <person name="Shamseldin A."/>
            <person name="Moawad H."/>
            <person name="Abd El-Rahim W.M."/>
            <person name="Sadowsky M.J."/>
        </authorList>
    </citation>
    <scope>NUCLEOTIDE SEQUENCE [LARGE SCALE GENOMIC DNA]</scope>
    <source>
        <strain evidence="2">JAM AC0309</strain>
    </source>
</reference>
<proteinExistence type="predicted"/>
<dbReference type="EMBL" id="AP017315">
    <property type="protein sequence ID" value="BAU32898.1"/>
    <property type="molecule type" value="Genomic_DNA"/>
</dbReference>
<evidence type="ECO:0000313" key="2">
    <source>
        <dbReference type="Proteomes" id="UP000218965"/>
    </source>
</evidence>
<evidence type="ECO:0000313" key="1">
    <source>
        <dbReference type="EMBL" id="BAU32898.1"/>
    </source>
</evidence>
<sequence>MTDPRSATPTASAIAAAVRAGDSTAVAEVTAALGRIAEHDAAIGAFQLVRAEKALAEAAIVDARGQCRHECRAAVG</sequence>
<organism evidence="1 2">
    <name type="scientific">Microcella alkaliphila</name>
    <dbReference type="NCBI Taxonomy" id="279828"/>
    <lineage>
        <taxon>Bacteria</taxon>
        <taxon>Bacillati</taxon>
        <taxon>Actinomycetota</taxon>
        <taxon>Actinomycetes</taxon>
        <taxon>Micrococcales</taxon>
        <taxon>Microbacteriaceae</taxon>
        <taxon>Microcella</taxon>
    </lineage>
</organism>
<gene>
    <name evidence="1" type="ORF">MalAC0309_2053</name>
</gene>
<dbReference type="Gene3D" id="3.90.1300.10">
    <property type="entry name" value="Amidase signature (AS) domain"/>
    <property type="match status" value="1"/>
</dbReference>
<reference evidence="1 2" key="2">
    <citation type="submission" date="2016-01" db="EMBL/GenBank/DDBJ databases">
        <title>Microcella alkaliphila JAM AC0309 whole genome shotgun sequence.</title>
        <authorList>
            <person name="Kurata A."/>
            <person name="Hirose Y."/>
            <person name="Kishimoto N."/>
            <person name="Kobayashi T."/>
        </authorList>
    </citation>
    <scope>NUCLEOTIDE SEQUENCE [LARGE SCALE GENOMIC DNA]</scope>
    <source>
        <strain evidence="1 2">JAM AC0309</strain>
    </source>
</reference>
<dbReference type="SUPFAM" id="SSF75304">
    <property type="entry name" value="Amidase signature (AS) enzymes"/>
    <property type="match status" value="1"/>
</dbReference>
<protein>
    <submittedName>
        <fullName evidence="1">Amidase</fullName>
    </submittedName>
</protein>
<dbReference type="Proteomes" id="UP000218965">
    <property type="component" value="Chromosome"/>
</dbReference>
<name>A0A0U5CH01_9MICO</name>
<dbReference type="InterPro" id="IPR036928">
    <property type="entry name" value="AS_sf"/>
</dbReference>
<dbReference type="RefSeq" id="WP_197702225.1">
    <property type="nucleotide sequence ID" value="NZ_AP017315.1"/>
</dbReference>